<dbReference type="KEGG" id="aplc:110991109"/>
<evidence type="ECO:0000256" key="10">
    <source>
        <dbReference type="ARBA" id="ARBA00023180"/>
    </source>
</evidence>
<dbReference type="AlphaFoldDB" id="A0A8B8A2R5"/>
<evidence type="ECO:0000256" key="2">
    <source>
        <dbReference type="ARBA" id="ARBA00022438"/>
    </source>
</evidence>
<dbReference type="Gene3D" id="2.140.10.30">
    <property type="entry name" value="Dipeptidylpeptidase IV, N-terminal domain"/>
    <property type="match status" value="1"/>
</dbReference>
<evidence type="ECO:0000256" key="12">
    <source>
        <dbReference type="SAM" id="Phobius"/>
    </source>
</evidence>
<dbReference type="PANTHER" id="PTHR11731">
    <property type="entry name" value="PROTEASE FAMILY S9B,C DIPEPTIDYL-PEPTIDASE IV-RELATED"/>
    <property type="match status" value="1"/>
</dbReference>
<dbReference type="RefSeq" id="XP_022111974.1">
    <property type="nucleotide sequence ID" value="XM_022256282.1"/>
</dbReference>
<dbReference type="InterPro" id="IPR050278">
    <property type="entry name" value="Serine_Prot_S9B/DPPIV"/>
</dbReference>
<reference evidence="16" key="1">
    <citation type="submission" date="2025-08" db="UniProtKB">
        <authorList>
            <consortium name="RefSeq"/>
        </authorList>
    </citation>
    <scope>IDENTIFICATION</scope>
</reference>
<dbReference type="Pfam" id="PF00930">
    <property type="entry name" value="DPPIV_N"/>
    <property type="match status" value="1"/>
</dbReference>
<feature type="domain" description="Dipeptidylpeptidase IV N-terminal" evidence="14">
    <location>
        <begin position="118"/>
        <end position="492"/>
    </location>
</feature>
<keyword evidence="5" id="KW-0378">Hydrolase</keyword>
<keyword evidence="4 12" id="KW-0812">Transmembrane</keyword>
<evidence type="ECO:0000256" key="7">
    <source>
        <dbReference type="ARBA" id="ARBA00022968"/>
    </source>
</evidence>
<dbReference type="GO" id="GO:0012505">
    <property type="term" value="C:endomembrane system"/>
    <property type="evidence" value="ECO:0007669"/>
    <property type="project" value="UniProtKB-SubCell"/>
</dbReference>
<evidence type="ECO:0000256" key="9">
    <source>
        <dbReference type="ARBA" id="ARBA00023136"/>
    </source>
</evidence>
<evidence type="ECO:0000256" key="4">
    <source>
        <dbReference type="ARBA" id="ARBA00022692"/>
    </source>
</evidence>
<evidence type="ECO:0000256" key="6">
    <source>
        <dbReference type="ARBA" id="ARBA00022825"/>
    </source>
</evidence>
<sequence length="789" mass="90629">MARSNRRKSLRLSKSRRAVVGICLHVFINKVLFSVIVIVGLFADEDWYLPKEFLFDDIFNETFKPKHYDLQWLSGSKYVHKDNYKNIIWKDLETEESGVLITNRTLSEEDATKFWVNSDMTYILLACNIKNLYRHSFYAQYKLYNLEKGASVGLTAPGLKEPVDLRYAAWAPVGSGLIYVYKNNMYYLDSIPWGDGKVPIGDTAVQVTQTGEEGVIFHGIPDWVYEEELLSSDNAIYWSPDGTKIAYASFNDSKVDKAWYPKYENLRYSKLEEFGYPKAGYENPTFSLQVTSTANFNNPVTLVPPGSISNRDYYYQHVVWVNSDIIAVTWLNRPQNYSVLTLCRVDSGNCQISYEFETPGGWVVDRGAPKFSEGSDQIDYVRILPQREGSHGNYYHVALVTTDQSPGKVTFLTQGRWEVTSIVAYSQSDKLVYYISTERSIRGRHLYSVTTEKPFTRTCLSCDLNVNCTYYDASFSPDKSWYKLNCLGPHIPRTTLHQTGTDKVLVVETNKVLTLALDGKAYPNKTFLEVQVGEYTLPVQLWLPRALDKKRKHPILVHVYGGPGSQMVNDRFELGWNAYLSSKFYVIVVNIDGRGSGFQGERHLYQIYKRFGTVEVQDQMIGVRHILKKFEYINSTKIGIWGWSYGGFAAAMALSRNDDIFKYAISVAPVTDFRYYDSIYTERYMGIPESCDNMEGYKHTNLSARAKNLKGLNYFLIHGTADDNVHFQNSADFVRALVQEEVVHRTQFYPDQRHFLDDPHVERHLFDIMSAFVNTSIEKMYQNTELHAS</sequence>
<dbReference type="Pfam" id="PF00326">
    <property type="entry name" value="Peptidase_S9"/>
    <property type="match status" value="1"/>
</dbReference>
<dbReference type="OrthoDB" id="16520at2759"/>
<dbReference type="GO" id="GO:0004177">
    <property type="term" value="F:aminopeptidase activity"/>
    <property type="evidence" value="ECO:0007669"/>
    <property type="project" value="UniProtKB-KW"/>
</dbReference>
<evidence type="ECO:0000259" key="14">
    <source>
        <dbReference type="Pfam" id="PF00930"/>
    </source>
</evidence>
<gene>
    <name evidence="16" type="primary">LOC110991109</name>
</gene>
<dbReference type="GO" id="GO:0008236">
    <property type="term" value="F:serine-type peptidase activity"/>
    <property type="evidence" value="ECO:0007669"/>
    <property type="project" value="UniProtKB-KW"/>
</dbReference>
<protein>
    <submittedName>
        <fullName evidence="16">Dipeptidyl aminopeptidase-like protein 6</fullName>
    </submittedName>
</protein>
<evidence type="ECO:0000313" key="15">
    <source>
        <dbReference type="Proteomes" id="UP000694845"/>
    </source>
</evidence>
<dbReference type="SUPFAM" id="SSF53474">
    <property type="entry name" value="alpha/beta-Hydrolases"/>
    <property type="match status" value="1"/>
</dbReference>
<keyword evidence="3" id="KW-0645">Protease</keyword>
<evidence type="ECO:0000256" key="3">
    <source>
        <dbReference type="ARBA" id="ARBA00022670"/>
    </source>
</evidence>
<dbReference type="InterPro" id="IPR029058">
    <property type="entry name" value="AB_hydrolase_fold"/>
</dbReference>
<comment type="subcellular location">
    <subcellularLocation>
        <location evidence="11">Endomembrane system</location>
        <topology evidence="11">Single-pass membrane protein</topology>
    </subcellularLocation>
    <subcellularLocation>
        <location evidence="1">Membrane</location>
        <topology evidence="1">Single-pass type II membrane protein</topology>
    </subcellularLocation>
</comment>
<dbReference type="Proteomes" id="UP000694845">
    <property type="component" value="Unplaced"/>
</dbReference>
<keyword evidence="7" id="KW-0735">Signal-anchor</keyword>
<keyword evidence="8 12" id="KW-1133">Transmembrane helix</keyword>
<organism evidence="15 16">
    <name type="scientific">Acanthaster planci</name>
    <name type="common">Crown-of-thorns starfish</name>
    <dbReference type="NCBI Taxonomy" id="133434"/>
    <lineage>
        <taxon>Eukaryota</taxon>
        <taxon>Metazoa</taxon>
        <taxon>Echinodermata</taxon>
        <taxon>Eleutherozoa</taxon>
        <taxon>Asterozoa</taxon>
        <taxon>Asteroidea</taxon>
        <taxon>Valvatacea</taxon>
        <taxon>Valvatida</taxon>
        <taxon>Acanthasteridae</taxon>
        <taxon>Acanthaster</taxon>
    </lineage>
</organism>
<evidence type="ECO:0000256" key="11">
    <source>
        <dbReference type="ARBA" id="ARBA00037847"/>
    </source>
</evidence>
<feature type="transmembrane region" description="Helical" evidence="12">
    <location>
        <begin position="20"/>
        <end position="43"/>
    </location>
</feature>
<proteinExistence type="predicted"/>
<dbReference type="GO" id="GO:0006508">
    <property type="term" value="P:proteolysis"/>
    <property type="evidence" value="ECO:0007669"/>
    <property type="project" value="UniProtKB-KW"/>
</dbReference>
<dbReference type="OMA" id="FYLIHGT"/>
<evidence type="ECO:0000313" key="16">
    <source>
        <dbReference type="RefSeq" id="XP_022111974.1"/>
    </source>
</evidence>
<keyword evidence="9 12" id="KW-0472">Membrane</keyword>
<keyword evidence="15" id="KW-1185">Reference proteome</keyword>
<keyword evidence="2" id="KW-0031">Aminopeptidase</keyword>
<accession>A0A8B8A2R5</accession>
<dbReference type="FunFam" id="3.40.50.1820:FF:000003">
    <property type="entry name" value="Dipeptidyl peptidase 4"/>
    <property type="match status" value="1"/>
</dbReference>
<evidence type="ECO:0000256" key="5">
    <source>
        <dbReference type="ARBA" id="ARBA00022801"/>
    </source>
</evidence>
<keyword evidence="10" id="KW-0325">Glycoprotein</keyword>
<dbReference type="PANTHER" id="PTHR11731:SF200">
    <property type="entry name" value="DIPEPTIDYL PEPTIDASE 10, ISOFORM B"/>
    <property type="match status" value="1"/>
</dbReference>
<dbReference type="InterPro" id="IPR001375">
    <property type="entry name" value="Peptidase_S9_cat"/>
</dbReference>
<evidence type="ECO:0000259" key="13">
    <source>
        <dbReference type="Pfam" id="PF00326"/>
    </source>
</evidence>
<evidence type="ECO:0000256" key="1">
    <source>
        <dbReference type="ARBA" id="ARBA00004606"/>
    </source>
</evidence>
<keyword evidence="6" id="KW-0720">Serine protease</keyword>
<dbReference type="SUPFAM" id="SSF82171">
    <property type="entry name" value="DPP6 N-terminal domain-like"/>
    <property type="match status" value="1"/>
</dbReference>
<name>A0A8B8A2R5_ACAPL</name>
<dbReference type="Gene3D" id="3.40.50.1820">
    <property type="entry name" value="alpha/beta hydrolase"/>
    <property type="match status" value="1"/>
</dbReference>
<evidence type="ECO:0000256" key="8">
    <source>
        <dbReference type="ARBA" id="ARBA00022989"/>
    </source>
</evidence>
<dbReference type="GO" id="GO:0005886">
    <property type="term" value="C:plasma membrane"/>
    <property type="evidence" value="ECO:0007669"/>
    <property type="project" value="TreeGrafter"/>
</dbReference>
<dbReference type="GeneID" id="110991109"/>
<dbReference type="InterPro" id="IPR002469">
    <property type="entry name" value="Peptidase_S9B_N"/>
</dbReference>
<feature type="domain" description="Peptidase S9 prolyl oligopeptidase catalytic" evidence="13">
    <location>
        <begin position="574"/>
        <end position="776"/>
    </location>
</feature>